<feature type="non-terminal residue" evidence="2">
    <location>
        <position position="68"/>
    </location>
</feature>
<organism evidence="2">
    <name type="scientific">Arion vulgaris</name>
    <dbReference type="NCBI Taxonomy" id="1028688"/>
    <lineage>
        <taxon>Eukaryota</taxon>
        <taxon>Metazoa</taxon>
        <taxon>Spiralia</taxon>
        <taxon>Lophotrochozoa</taxon>
        <taxon>Mollusca</taxon>
        <taxon>Gastropoda</taxon>
        <taxon>Heterobranchia</taxon>
        <taxon>Euthyneura</taxon>
        <taxon>Panpulmonata</taxon>
        <taxon>Eupulmonata</taxon>
        <taxon>Stylommatophora</taxon>
        <taxon>Helicina</taxon>
        <taxon>Arionoidea</taxon>
        <taxon>Arionidae</taxon>
        <taxon>Arion</taxon>
    </lineage>
</organism>
<evidence type="ECO:0000256" key="1">
    <source>
        <dbReference type="SAM" id="MobiDB-lite"/>
    </source>
</evidence>
<feature type="compositionally biased region" description="Polar residues" evidence="1">
    <location>
        <begin position="54"/>
        <end position="68"/>
    </location>
</feature>
<accession>A0A0B7C1E8</accession>
<feature type="non-terminal residue" evidence="2">
    <location>
        <position position="1"/>
    </location>
</feature>
<gene>
    <name evidence="2" type="primary">ORF220169</name>
</gene>
<reference evidence="2" key="1">
    <citation type="submission" date="2014-12" db="EMBL/GenBank/DDBJ databases">
        <title>Insight into the proteome of Arion vulgaris.</title>
        <authorList>
            <person name="Aradska J."/>
            <person name="Bulat T."/>
            <person name="Smidak R."/>
            <person name="Sarate P."/>
            <person name="Gangsoo J."/>
            <person name="Sialana F."/>
            <person name="Bilban M."/>
            <person name="Lubec G."/>
        </authorList>
    </citation>
    <scope>NUCLEOTIDE SEQUENCE</scope>
    <source>
        <tissue evidence="2">Skin</tissue>
    </source>
</reference>
<feature type="region of interest" description="Disordered" evidence="1">
    <location>
        <begin position="38"/>
        <end position="68"/>
    </location>
</feature>
<name>A0A0B7C1E8_9EUPU</name>
<dbReference type="EMBL" id="HACG01052131">
    <property type="protein sequence ID" value="CEK99002.1"/>
    <property type="molecule type" value="Transcribed_RNA"/>
</dbReference>
<protein>
    <submittedName>
        <fullName evidence="2">Uncharacterized protein</fullName>
    </submittedName>
</protein>
<sequence>ELEMGEHSNHKPKLENELSRMSIRAAIDTFIENCLSAHNDYTPQTDNKPENESHSNTASNSLSEDIDD</sequence>
<evidence type="ECO:0000313" key="2">
    <source>
        <dbReference type="EMBL" id="CEK99002.1"/>
    </source>
</evidence>
<dbReference type="AlphaFoldDB" id="A0A0B7C1E8"/>
<proteinExistence type="predicted"/>